<dbReference type="InterPro" id="IPR003871">
    <property type="entry name" value="RFA1B/D_OB_1st"/>
</dbReference>
<gene>
    <name evidence="3" type="ORF">Ahy_B06g083272</name>
</gene>
<comment type="caution">
    <text evidence="3">The sequence shown here is derived from an EMBL/GenBank/DDBJ whole genome shotgun (WGS) entry which is preliminary data.</text>
</comment>
<dbReference type="SUPFAM" id="SSF50249">
    <property type="entry name" value="Nucleic acid-binding proteins"/>
    <property type="match status" value="2"/>
</dbReference>
<evidence type="ECO:0000259" key="2">
    <source>
        <dbReference type="Pfam" id="PF08646"/>
    </source>
</evidence>
<dbReference type="InterPro" id="IPR012340">
    <property type="entry name" value="NA-bd_OB-fold"/>
</dbReference>
<evidence type="ECO:0000313" key="3">
    <source>
        <dbReference type="EMBL" id="RYR03875.1"/>
    </source>
</evidence>
<sequence>MNTCFHSLDKITPWRDDWRISVKINRVWSASYPVPTRDGNLIYMVLIDDKLTKIEATITQSLISYFNEVLEEGNVYVIAHFTVVPNFGLTRLTKHRFRIIFHSKTIVVPTMSIGMPNVAFKFTSIDEIVEKTCDENFLIDFIGFITGVRQETDMGSHGERMKVIILEVVSGGPPVVVLEAFKIKVLGDYVWLQNVINVSTVLVNPDMYENVEFLSRFNVSCYEFSRFIPIVSDYLIASVGDDFVDWRAVRSIDQLKKNFTEVVDNPNWWYYSCVCGNAVVADDNTYHCDICDSCVEHVVLKYRITGIVDDGTSFAVFALVDNAATKLFGKTCAEAFLYIEKEFSSD</sequence>
<accession>A0A444YPP6</accession>
<dbReference type="PANTHER" id="PTHR47165">
    <property type="entry name" value="OS03G0429900 PROTEIN"/>
    <property type="match status" value="1"/>
</dbReference>
<evidence type="ECO:0000259" key="1">
    <source>
        <dbReference type="Pfam" id="PF02721"/>
    </source>
</evidence>
<feature type="domain" description="Replication factor A C-terminal" evidence="2">
    <location>
        <begin position="261"/>
        <end position="334"/>
    </location>
</feature>
<dbReference type="InterPro" id="IPR013955">
    <property type="entry name" value="Rep_factor-A_C"/>
</dbReference>
<dbReference type="EMBL" id="SDMP01000016">
    <property type="protein sequence ID" value="RYR03875.1"/>
    <property type="molecule type" value="Genomic_DNA"/>
</dbReference>
<dbReference type="Pfam" id="PF02721">
    <property type="entry name" value="DUF223"/>
    <property type="match status" value="1"/>
</dbReference>
<dbReference type="PANTHER" id="PTHR47165:SF4">
    <property type="entry name" value="OS03G0429900 PROTEIN"/>
    <property type="match status" value="1"/>
</dbReference>
<reference evidence="3 4" key="1">
    <citation type="submission" date="2019-01" db="EMBL/GenBank/DDBJ databases">
        <title>Sequencing of cultivated peanut Arachis hypogaea provides insights into genome evolution and oil improvement.</title>
        <authorList>
            <person name="Chen X."/>
        </authorList>
    </citation>
    <scope>NUCLEOTIDE SEQUENCE [LARGE SCALE GENOMIC DNA]</scope>
    <source>
        <strain evidence="4">cv. Fuhuasheng</strain>
        <tissue evidence="3">Leaves</tissue>
    </source>
</reference>
<organism evidence="3 4">
    <name type="scientific">Arachis hypogaea</name>
    <name type="common">Peanut</name>
    <dbReference type="NCBI Taxonomy" id="3818"/>
    <lineage>
        <taxon>Eukaryota</taxon>
        <taxon>Viridiplantae</taxon>
        <taxon>Streptophyta</taxon>
        <taxon>Embryophyta</taxon>
        <taxon>Tracheophyta</taxon>
        <taxon>Spermatophyta</taxon>
        <taxon>Magnoliopsida</taxon>
        <taxon>eudicotyledons</taxon>
        <taxon>Gunneridae</taxon>
        <taxon>Pentapetalae</taxon>
        <taxon>rosids</taxon>
        <taxon>fabids</taxon>
        <taxon>Fabales</taxon>
        <taxon>Fabaceae</taxon>
        <taxon>Papilionoideae</taxon>
        <taxon>50 kb inversion clade</taxon>
        <taxon>dalbergioids sensu lato</taxon>
        <taxon>Dalbergieae</taxon>
        <taxon>Pterocarpus clade</taxon>
        <taxon>Arachis</taxon>
    </lineage>
</organism>
<feature type="domain" description="Replication protein A 70 kDa DNA-binding subunit B/D first OB fold" evidence="1">
    <location>
        <begin position="5"/>
        <end position="109"/>
    </location>
</feature>
<dbReference type="AlphaFoldDB" id="A0A444YPP6"/>
<proteinExistence type="predicted"/>
<evidence type="ECO:0000313" key="4">
    <source>
        <dbReference type="Proteomes" id="UP000289738"/>
    </source>
</evidence>
<dbReference type="Pfam" id="PF08646">
    <property type="entry name" value="Rep_fac-A_C"/>
    <property type="match status" value="1"/>
</dbReference>
<dbReference type="Gene3D" id="2.40.50.140">
    <property type="entry name" value="Nucleic acid-binding proteins"/>
    <property type="match status" value="2"/>
</dbReference>
<dbReference type="Proteomes" id="UP000289738">
    <property type="component" value="Chromosome B06"/>
</dbReference>
<name>A0A444YPP6_ARAHY</name>
<keyword evidence="4" id="KW-1185">Reference proteome</keyword>
<protein>
    <recommendedName>
        <fullName evidence="5">DUF223 domain-containing protein</fullName>
    </recommendedName>
</protein>
<dbReference type="CDD" id="cd04480">
    <property type="entry name" value="RPA1_DBD_A_like"/>
    <property type="match status" value="1"/>
</dbReference>
<evidence type="ECO:0008006" key="5">
    <source>
        <dbReference type="Google" id="ProtNLM"/>
    </source>
</evidence>